<dbReference type="AlphaFoldDB" id="A0A560H8A4"/>
<dbReference type="RefSeq" id="WP_145732296.1">
    <property type="nucleotide sequence ID" value="NZ_VITR01000006.1"/>
</dbReference>
<dbReference type="InterPro" id="IPR007627">
    <property type="entry name" value="RNA_pol_sigma70_r2"/>
</dbReference>
<dbReference type="Proteomes" id="UP000315751">
    <property type="component" value="Unassembled WGS sequence"/>
</dbReference>
<dbReference type="InterPro" id="IPR036388">
    <property type="entry name" value="WH-like_DNA-bd_sf"/>
</dbReference>
<keyword evidence="4" id="KW-0238">DNA-binding</keyword>
<dbReference type="NCBIfam" id="NF004113">
    <property type="entry name" value="PRK05602.1"/>
    <property type="match status" value="1"/>
</dbReference>
<sequence>MPSYANSHSAAAIASSAGAGGYDLSGVPAAIGLTKRVGRLAGLPVTSGGKGKPVQRSDGHGLATSSDEYLVGRVAEGDAQAFRVLTDRHLDRTVTLARRVLGGAAEAEDVAQEAFLRLWQHAERFRPAEARFSTWFYRITMNLCLDRKRRPAHDALESVPEPVDPSLDAVALVERSELGRLVARAVDDLPERQRAAISLCYDAGLSNAEAAAAMEVSVGALETLLVRARRALRATLAPLAPSDAQDGRRSRTGGPR</sequence>
<reference evidence="9 10" key="1">
    <citation type="submission" date="2019-06" db="EMBL/GenBank/DDBJ databases">
        <title>Genomic Encyclopedia of Type Strains, Phase IV (KMG-V): Genome sequencing to study the core and pangenomes of soil and plant-associated prokaryotes.</title>
        <authorList>
            <person name="Whitman W."/>
        </authorList>
    </citation>
    <scope>NUCLEOTIDE SEQUENCE [LARGE SCALE GENOMIC DNA]</scope>
    <source>
        <strain evidence="9 10">BR 11622</strain>
    </source>
</reference>
<dbReference type="OrthoDB" id="9780326at2"/>
<keyword evidence="5" id="KW-0804">Transcription</keyword>
<dbReference type="Gene3D" id="1.10.1740.10">
    <property type="match status" value="1"/>
</dbReference>
<feature type="domain" description="RNA polymerase sigma factor 70 region 4 type 2" evidence="8">
    <location>
        <begin position="181"/>
        <end position="232"/>
    </location>
</feature>
<dbReference type="CDD" id="cd06171">
    <property type="entry name" value="Sigma70_r4"/>
    <property type="match status" value="1"/>
</dbReference>
<evidence type="ECO:0000256" key="4">
    <source>
        <dbReference type="ARBA" id="ARBA00023125"/>
    </source>
</evidence>
<dbReference type="PANTHER" id="PTHR43133">
    <property type="entry name" value="RNA POLYMERASE ECF-TYPE SIGMA FACTO"/>
    <property type="match status" value="1"/>
</dbReference>
<dbReference type="GO" id="GO:0006352">
    <property type="term" value="P:DNA-templated transcription initiation"/>
    <property type="evidence" value="ECO:0007669"/>
    <property type="project" value="InterPro"/>
</dbReference>
<dbReference type="Pfam" id="PF04542">
    <property type="entry name" value="Sigma70_r2"/>
    <property type="match status" value="1"/>
</dbReference>
<evidence type="ECO:0000256" key="6">
    <source>
        <dbReference type="SAM" id="MobiDB-lite"/>
    </source>
</evidence>
<dbReference type="Gene3D" id="1.10.10.10">
    <property type="entry name" value="Winged helix-like DNA-binding domain superfamily/Winged helix DNA-binding domain"/>
    <property type="match status" value="1"/>
</dbReference>
<comment type="caution">
    <text evidence="9">The sequence shown here is derived from an EMBL/GenBank/DDBJ whole genome shotgun (WGS) entry which is preliminary data.</text>
</comment>
<dbReference type="EMBL" id="VITR01000006">
    <property type="protein sequence ID" value="TWB42572.1"/>
    <property type="molecule type" value="Genomic_DNA"/>
</dbReference>
<dbReference type="InterPro" id="IPR013249">
    <property type="entry name" value="RNA_pol_sigma70_r4_t2"/>
</dbReference>
<keyword evidence="2" id="KW-0805">Transcription regulation</keyword>
<name>A0A560H8A4_9PROT</name>
<evidence type="ECO:0000256" key="2">
    <source>
        <dbReference type="ARBA" id="ARBA00023015"/>
    </source>
</evidence>
<evidence type="ECO:0000256" key="1">
    <source>
        <dbReference type="ARBA" id="ARBA00010641"/>
    </source>
</evidence>
<evidence type="ECO:0000259" key="8">
    <source>
        <dbReference type="Pfam" id="PF08281"/>
    </source>
</evidence>
<dbReference type="InterPro" id="IPR013325">
    <property type="entry name" value="RNA_pol_sigma_r2"/>
</dbReference>
<feature type="domain" description="RNA polymerase sigma-70 region 2" evidence="7">
    <location>
        <begin position="87"/>
        <end position="150"/>
    </location>
</feature>
<gene>
    <name evidence="9" type="ORF">FBZ90_106172</name>
</gene>
<dbReference type="Pfam" id="PF08281">
    <property type="entry name" value="Sigma70_r4_2"/>
    <property type="match status" value="1"/>
</dbReference>
<dbReference type="InterPro" id="IPR014284">
    <property type="entry name" value="RNA_pol_sigma-70_dom"/>
</dbReference>
<dbReference type="GO" id="GO:0016987">
    <property type="term" value="F:sigma factor activity"/>
    <property type="evidence" value="ECO:0007669"/>
    <property type="project" value="UniProtKB-KW"/>
</dbReference>
<evidence type="ECO:0000259" key="7">
    <source>
        <dbReference type="Pfam" id="PF04542"/>
    </source>
</evidence>
<dbReference type="SUPFAM" id="SSF88946">
    <property type="entry name" value="Sigma2 domain of RNA polymerase sigma factors"/>
    <property type="match status" value="1"/>
</dbReference>
<evidence type="ECO:0000313" key="10">
    <source>
        <dbReference type="Proteomes" id="UP000315751"/>
    </source>
</evidence>
<evidence type="ECO:0000313" key="9">
    <source>
        <dbReference type="EMBL" id="TWB42572.1"/>
    </source>
</evidence>
<dbReference type="NCBIfam" id="TIGR02937">
    <property type="entry name" value="sigma70-ECF"/>
    <property type="match status" value="1"/>
</dbReference>
<keyword evidence="10" id="KW-1185">Reference proteome</keyword>
<feature type="region of interest" description="Disordered" evidence="6">
    <location>
        <begin position="44"/>
        <end position="63"/>
    </location>
</feature>
<keyword evidence="3" id="KW-0731">Sigma factor</keyword>
<dbReference type="InterPro" id="IPR039425">
    <property type="entry name" value="RNA_pol_sigma-70-like"/>
</dbReference>
<comment type="similarity">
    <text evidence="1">Belongs to the sigma-70 factor family. ECF subfamily.</text>
</comment>
<evidence type="ECO:0000256" key="3">
    <source>
        <dbReference type="ARBA" id="ARBA00023082"/>
    </source>
</evidence>
<accession>A0A560H8A4</accession>
<protein>
    <submittedName>
        <fullName evidence="9">RNA polymerase sigma-70 factor (ECF subfamily)</fullName>
    </submittedName>
</protein>
<proteinExistence type="inferred from homology"/>
<dbReference type="PANTHER" id="PTHR43133:SF8">
    <property type="entry name" value="RNA POLYMERASE SIGMA FACTOR HI_1459-RELATED"/>
    <property type="match status" value="1"/>
</dbReference>
<organism evidence="9 10">
    <name type="scientific">Nitrospirillum amazonense</name>
    <dbReference type="NCBI Taxonomy" id="28077"/>
    <lineage>
        <taxon>Bacteria</taxon>
        <taxon>Pseudomonadati</taxon>
        <taxon>Pseudomonadota</taxon>
        <taxon>Alphaproteobacteria</taxon>
        <taxon>Rhodospirillales</taxon>
        <taxon>Azospirillaceae</taxon>
        <taxon>Nitrospirillum</taxon>
    </lineage>
</organism>
<dbReference type="SUPFAM" id="SSF88659">
    <property type="entry name" value="Sigma3 and sigma4 domains of RNA polymerase sigma factors"/>
    <property type="match status" value="1"/>
</dbReference>
<evidence type="ECO:0000256" key="5">
    <source>
        <dbReference type="ARBA" id="ARBA00023163"/>
    </source>
</evidence>
<dbReference type="GO" id="GO:0003677">
    <property type="term" value="F:DNA binding"/>
    <property type="evidence" value="ECO:0007669"/>
    <property type="project" value="UniProtKB-KW"/>
</dbReference>
<dbReference type="InterPro" id="IPR013324">
    <property type="entry name" value="RNA_pol_sigma_r3/r4-like"/>
</dbReference>